<dbReference type="GO" id="GO:0004803">
    <property type="term" value="F:transposase activity"/>
    <property type="evidence" value="ECO:0007669"/>
    <property type="project" value="InterPro"/>
</dbReference>
<dbReference type="AlphaFoldDB" id="A0A4V2ZXQ9"/>
<dbReference type="OrthoDB" id="5738684at2"/>
<name>A0A4V2ZXQ9_9GAMM</name>
<evidence type="ECO:0000313" key="3">
    <source>
        <dbReference type="EMBL" id="TDG15985.1"/>
    </source>
</evidence>
<dbReference type="EMBL" id="SMSE01000001">
    <property type="protein sequence ID" value="TDG15985.1"/>
    <property type="molecule type" value="Genomic_DNA"/>
</dbReference>
<sequence length="102" mass="11762">MARLRRSFSTEFKREAAALVVDQGYSVAEACRSLDVGETALRRWVDQFRAERGGITPKTKALTPEQQRIQELERQVNRLEREKSILKKATALLMSDEMNHSR</sequence>
<dbReference type="GO" id="GO:0006313">
    <property type="term" value="P:DNA transposition"/>
    <property type="evidence" value="ECO:0007669"/>
    <property type="project" value="InterPro"/>
</dbReference>
<dbReference type="InterPro" id="IPR051839">
    <property type="entry name" value="RD_transcriptional_regulator"/>
</dbReference>
<evidence type="ECO:0000256" key="1">
    <source>
        <dbReference type="ARBA" id="ARBA00009964"/>
    </source>
</evidence>
<dbReference type="InterPro" id="IPR009057">
    <property type="entry name" value="Homeodomain-like_sf"/>
</dbReference>
<keyword evidence="2" id="KW-0175">Coiled coil</keyword>
<keyword evidence="4" id="KW-1185">Reference proteome</keyword>
<comment type="similarity">
    <text evidence="1">Belongs to the transposase 8 family.</text>
</comment>
<dbReference type="InterPro" id="IPR002514">
    <property type="entry name" value="Transposase_8"/>
</dbReference>
<feature type="coiled-coil region" evidence="2">
    <location>
        <begin position="62"/>
        <end position="89"/>
    </location>
</feature>
<dbReference type="GO" id="GO:0003677">
    <property type="term" value="F:DNA binding"/>
    <property type="evidence" value="ECO:0007669"/>
    <property type="project" value="InterPro"/>
</dbReference>
<dbReference type="SUPFAM" id="SSF46689">
    <property type="entry name" value="Homeodomain-like"/>
    <property type="match status" value="1"/>
</dbReference>
<organism evidence="3 4">
    <name type="scientific">Seongchinamella unica</name>
    <dbReference type="NCBI Taxonomy" id="2547392"/>
    <lineage>
        <taxon>Bacteria</taxon>
        <taxon>Pseudomonadati</taxon>
        <taxon>Pseudomonadota</taxon>
        <taxon>Gammaproteobacteria</taxon>
        <taxon>Cellvibrionales</taxon>
        <taxon>Halieaceae</taxon>
        <taxon>Seongchinamella</taxon>
    </lineage>
</organism>
<reference evidence="3 4" key="1">
    <citation type="submission" date="2019-03" db="EMBL/GenBank/DDBJ databases">
        <title>Seongchinamella monodicae gen. nov., sp. nov., a novel member of the Gammaproteobacteria isolated from a tidal mudflat of beach.</title>
        <authorList>
            <person name="Yang H.G."/>
            <person name="Kang J.W."/>
            <person name="Lee S.D."/>
        </authorList>
    </citation>
    <scope>NUCLEOTIDE SEQUENCE [LARGE SCALE GENOMIC DNA]</scope>
    <source>
        <strain evidence="3 4">GH4-78</strain>
    </source>
</reference>
<dbReference type="PANTHER" id="PTHR33215">
    <property type="entry name" value="PROTEIN DISTAL ANTENNA"/>
    <property type="match status" value="1"/>
</dbReference>
<dbReference type="PANTHER" id="PTHR33215:SF12">
    <property type="entry name" value="TRANSPOSASE INSN FOR INSERTION SEQUENCE ELEMENT IS911A-RELATED"/>
    <property type="match status" value="1"/>
</dbReference>
<evidence type="ECO:0000256" key="2">
    <source>
        <dbReference type="SAM" id="Coils"/>
    </source>
</evidence>
<comment type="caution">
    <text evidence="3">The sequence shown here is derived from an EMBL/GenBank/DDBJ whole genome shotgun (WGS) entry which is preliminary data.</text>
</comment>
<dbReference type="Proteomes" id="UP000295554">
    <property type="component" value="Unassembled WGS sequence"/>
</dbReference>
<dbReference type="Pfam" id="PF01527">
    <property type="entry name" value="HTH_Tnp_1"/>
    <property type="match status" value="1"/>
</dbReference>
<dbReference type="Gene3D" id="1.10.10.60">
    <property type="entry name" value="Homeodomain-like"/>
    <property type="match status" value="1"/>
</dbReference>
<accession>A0A4V2ZXQ9</accession>
<protein>
    <submittedName>
        <fullName evidence="3">Transposase</fullName>
    </submittedName>
</protein>
<gene>
    <name evidence="3" type="ORF">E2F43_07105</name>
</gene>
<evidence type="ECO:0000313" key="4">
    <source>
        <dbReference type="Proteomes" id="UP000295554"/>
    </source>
</evidence>
<proteinExistence type="inferred from homology"/>